<accession>A0A9Q1IE94</accession>
<name>A0A9Q1IE94_SYNKA</name>
<reference evidence="2" key="1">
    <citation type="journal article" date="2023" name="Science">
        <title>Genome structures resolve the early diversification of teleost fishes.</title>
        <authorList>
            <person name="Parey E."/>
            <person name="Louis A."/>
            <person name="Montfort J."/>
            <person name="Bouchez O."/>
            <person name="Roques C."/>
            <person name="Iampietro C."/>
            <person name="Lluch J."/>
            <person name="Castinel A."/>
            <person name="Donnadieu C."/>
            <person name="Desvignes T."/>
            <person name="Floi Bucao C."/>
            <person name="Jouanno E."/>
            <person name="Wen M."/>
            <person name="Mejri S."/>
            <person name="Dirks R."/>
            <person name="Jansen H."/>
            <person name="Henkel C."/>
            <person name="Chen W.J."/>
            <person name="Zahm M."/>
            <person name="Cabau C."/>
            <person name="Klopp C."/>
            <person name="Thompson A.W."/>
            <person name="Robinson-Rechavi M."/>
            <person name="Braasch I."/>
            <person name="Lecointre G."/>
            <person name="Bobe J."/>
            <person name="Postlethwait J.H."/>
            <person name="Berthelot C."/>
            <person name="Roest Crollius H."/>
            <person name="Guiguen Y."/>
        </authorList>
    </citation>
    <scope>NUCLEOTIDE SEQUENCE</scope>
    <source>
        <strain evidence="2">WJC10195</strain>
    </source>
</reference>
<dbReference type="Proteomes" id="UP001152622">
    <property type="component" value="Chromosome 19"/>
</dbReference>
<evidence type="ECO:0000256" key="1">
    <source>
        <dbReference type="SAM" id="MobiDB-lite"/>
    </source>
</evidence>
<gene>
    <name evidence="2" type="ORF">SKAU_G00376410</name>
</gene>
<keyword evidence="3" id="KW-1185">Reference proteome</keyword>
<proteinExistence type="predicted"/>
<protein>
    <submittedName>
        <fullName evidence="2">Uncharacterized protein</fullName>
    </submittedName>
</protein>
<comment type="caution">
    <text evidence="2">The sequence shown here is derived from an EMBL/GenBank/DDBJ whole genome shotgun (WGS) entry which is preliminary data.</text>
</comment>
<feature type="region of interest" description="Disordered" evidence="1">
    <location>
        <begin position="1"/>
        <end position="76"/>
    </location>
</feature>
<feature type="compositionally biased region" description="Polar residues" evidence="1">
    <location>
        <begin position="45"/>
        <end position="56"/>
    </location>
</feature>
<sequence>MNCQRRPVFHQRTPETHLSRTLKHGQQPPLILVSDQHLSDRRTLRTANASRAQTTKSKTRRRLPEDMPLTNRRVRA</sequence>
<dbReference type="EMBL" id="JAINUF010000019">
    <property type="protein sequence ID" value="KAJ8336421.1"/>
    <property type="molecule type" value="Genomic_DNA"/>
</dbReference>
<evidence type="ECO:0000313" key="3">
    <source>
        <dbReference type="Proteomes" id="UP001152622"/>
    </source>
</evidence>
<evidence type="ECO:0000313" key="2">
    <source>
        <dbReference type="EMBL" id="KAJ8336421.1"/>
    </source>
</evidence>
<dbReference type="AlphaFoldDB" id="A0A9Q1IE94"/>
<organism evidence="2 3">
    <name type="scientific">Synaphobranchus kaupii</name>
    <name type="common">Kaup's arrowtooth eel</name>
    <dbReference type="NCBI Taxonomy" id="118154"/>
    <lineage>
        <taxon>Eukaryota</taxon>
        <taxon>Metazoa</taxon>
        <taxon>Chordata</taxon>
        <taxon>Craniata</taxon>
        <taxon>Vertebrata</taxon>
        <taxon>Euteleostomi</taxon>
        <taxon>Actinopterygii</taxon>
        <taxon>Neopterygii</taxon>
        <taxon>Teleostei</taxon>
        <taxon>Anguilliformes</taxon>
        <taxon>Synaphobranchidae</taxon>
        <taxon>Synaphobranchus</taxon>
    </lineage>
</organism>